<evidence type="ECO:0000256" key="1">
    <source>
        <dbReference type="SAM" id="MobiDB-lite"/>
    </source>
</evidence>
<proteinExistence type="predicted"/>
<evidence type="ECO:0000259" key="2">
    <source>
        <dbReference type="Pfam" id="PF08751"/>
    </source>
</evidence>
<protein>
    <submittedName>
        <fullName evidence="3">Putative relaxase</fullName>
    </submittedName>
</protein>
<dbReference type="SUPFAM" id="SSF55464">
    <property type="entry name" value="Origin of replication-binding domain, RBD-like"/>
    <property type="match status" value="1"/>
</dbReference>
<dbReference type="InterPro" id="IPR014059">
    <property type="entry name" value="TraI/TrwC_relax"/>
</dbReference>
<feature type="compositionally biased region" description="Basic and acidic residues" evidence="1">
    <location>
        <begin position="1021"/>
        <end position="1044"/>
    </location>
</feature>
<dbReference type="Pfam" id="PF13604">
    <property type="entry name" value="AAA_30"/>
    <property type="match status" value="1"/>
</dbReference>
<dbReference type="InterPro" id="IPR014862">
    <property type="entry name" value="TrwC"/>
</dbReference>
<dbReference type="EMBL" id="MT144086">
    <property type="protein sequence ID" value="QJA48482.1"/>
    <property type="molecule type" value="Genomic_DNA"/>
</dbReference>
<reference evidence="3" key="1">
    <citation type="submission" date="2020-03" db="EMBL/GenBank/DDBJ databases">
        <title>The deep terrestrial virosphere.</title>
        <authorList>
            <person name="Holmfeldt K."/>
            <person name="Nilsson E."/>
            <person name="Simone D."/>
            <person name="Lopez-Fernandez M."/>
            <person name="Wu X."/>
            <person name="de Brujin I."/>
            <person name="Lundin D."/>
            <person name="Andersson A."/>
            <person name="Bertilsson S."/>
            <person name="Dopson M."/>
        </authorList>
    </citation>
    <scope>NUCLEOTIDE SEQUENCE</scope>
    <source>
        <strain evidence="3">TM448A00967</strain>
    </source>
</reference>
<accession>A0A6H1ZLY0</accession>
<name>A0A6H1ZLY0_9ZZZZ</name>
<feature type="domain" description="TrwC relaxase" evidence="2">
    <location>
        <begin position="12"/>
        <end position="289"/>
    </location>
</feature>
<gene>
    <name evidence="3" type="ORF">TM448A00967_0011</name>
</gene>
<dbReference type="InterPro" id="IPR027417">
    <property type="entry name" value="P-loop_NTPase"/>
</dbReference>
<feature type="region of interest" description="Disordered" evidence="1">
    <location>
        <begin position="983"/>
        <end position="1053"/>
    </location>
</feature>
<dbReference type="NCBIfam" id="NF041492">
    <property type="entry name" value="MobF"/>
    <property type="match status" value="1"/>
</dbReference>
<dbReference type="SUPFAM" id="SSF52540">
    <property type="entry name" value="P-loop containing nucleoside triphosphate hydrolases"/>
    <property type="match status" value="2"/>
</dbReference>
<evidence type="ECO:0000313" key="3">
    <source>
        <dbReference type="EMBL" id="QJA48482.1"/>
    </source>
</evidence>
<organism evidence="3">
    <name type="scientific">viral metagenome</name>
    <dbReference type="NCBI Taxonomy" id="1070528"/>
    <lineage>
        <taxon>unclassified sequences</taxon>
        <taxon>metagenomes</taxon>
        <taxon>organismal metagenomes</taxon>
    </lineage>
</organism>
<sequence length="1053" mass="112830">MLSVSSIGSSSGAAEYYGKDDYYVTGEADTPGLEWGGKGAAKIGLEGKAEGTDFKKVLQGTHPAFKDGDKTPAGADTKHRAGWDLTFSAPKSVSLAILVGGDRRLDVAHNKAVDRAMVYAEKHFAITRVRDQGKIREVNTGNLVYAKTVHGTSRQGDPQRHTHVVVANATVEPSTGKVRALESYQLFKHIQLVGRIYRAELAKEALALGYDVRRDAKAGTFELASFGEQQLRQFSKRREQIEAAIAIEEKRKGSPLTGAQKDALALRDRPKKLDTPRAELIARWAVESKAAGLDARALAGAAMERSANGRDVSSLVSGAASDAASRFVAALRRITGRSDPATANDPYGYRRPDLVRDDAARAAVSFGLRVAEQGRAVFTRHEVMGRALEFAGAGMTASRIEGQLSALEKDGRVINADARLNGGVTTKPALDLERGIVSRIEQGKNTAPALMTLAEAGAALTHAAGREGGIVLSDGQRAGAEKLLTSHDRYVGVQGLAGVGKTKMFEVVREVAAERGVEIAGLAPTHQAAEALSKGAGIESGTVESFLQRYEGLMTRAETGGAGAGLDQARESWAKKTLLVDESSMLSNSQADRLMRVSETLQIPRIIFVGDEKQLGSPEAGAPWRLVLEEGLDHARMTEIRRQKDPEVRAAVEQLAQGAPAQALRALGSRVVQVGRDANDDKLAEAAHTAWAQVKERGGDAPVIVPTHSLREKVSQLIRGDLAARGVLTGPTTSVPTLSHVRMTRAESYQAASYREGQILVLHSGIKEAGLTKGATVTVVGRDERNDRLIVASDRDRRTTIDLTTLRDQRKSKFEAYRSKDLDVQQGDRLVWERRDADRGFKTGEGFTVERLGRDSWDIRGADGKQHTLKTSDPALRFTGYAYAETADRSQGSTYQNVVAVLASTHGEGANQARAYVQVSRTAETLTLVTNDTALLAMRLNKQDGQNLIAMHEAKLAGAELAALASSLPDHADRSNEPLATLAADGLDGSSKDQTDLARSAGADGPEKDDGADKPLPGTLEADKPKESEPAKEAEKDKSFDKAVEINSPAMGL</sequence>
<dbReference type="Gene3D" id="2.30.30.940">
    <property type="match status" value="1"/>
</dbReference>
<dbReference type="Gene3D" id="3.40.50.300">
    <property type="entry name" value="P-loop containing nucleotide triphosphate hydrolases"/>
    <property type="match status" value="2"/>
</dbReference>
<dbReference type="NCBIfam" id="TIGR02686">
    <property type="entry name" value="relax_trwC"/>
    <property type="match status" value="1"/>
</dbReference>
<dbReference type="AlphaFoldDB" id="A0A6H1ZLY0"/>
<dbReference type="Pfam" id="PF08751">
    <property type="entry name" value="TrwC"/>
    <property type="match status" value="1"/>
</dbReference>